<dbReference type="GO" id="GO:0051082">
    <property type="term" value="F:unfolded protein binding"/>
    <property type="evidence" value="ECO:0007669"/>
    <property type="project" value="InterPro"/>
</dbReference>
<evidence type="ECO:0000256" key="1">
    <source>
        <dbReference type="ARBA" id="ARBA00023186"/>
    </source>
</evidence>
<dbReference type="GO" id="GO:0006120">
    <property type="term" value="P:mitochondrial electron transport, NADH to ubiquinone"/>
    <property type="evidence" value="ECO:0007669"/>
    <property type="project" value="InterPro"/>
</dbReference>
<dbReference type="InterPro" id="IPR036869">
    <property type="entry name" value="J_dom_sf"/>
</dbReference>
<keyword evidence="1" id="KW-0143">Chaperone</keyword>
<dbReference type="Gene3D" id="1.10.287.110">
    <property type="entry name" value="DnaJ domain"/>
    <property type="match status" value="1"/>
</dbReference>
<dbReference type="FunFam" id="2.60.260.20:FF:000006">
    <property type="entry name" value="DnaJ subfamily B member 13"/>
    <property type="match status" value="1"/>
</dbReference>
<keyword evidence="2" id="KW-1133">Transmembrane helix</keyword>
<dbReference type="InterPro" id="IPR001623">
    <property type="entry name" value="DnaJ_domain"/>
</dbReference>
<keyword evidence="2" id="KW-0812">Transmembrane</keyword>
<protein>
    <recommendedName>
        <fullName evidence="3">J domain-containing protein</fullName>
    </recommendedName>
</protein>
<dbReference type="GO" id="GO:0005829">
    <property type="term" value="C:cytosol"/>
    <property type="evidence" value="ECO:0007669"/>
    <property type="project" value="TreeGrafter"/>
</dbReference>
<proteinExistence type="predicted"/>
<dbReference type="AlphaFoldDB" id="A0A6G0ZJ79"/>
<feature type="transmembrane region" description="Helical" evidence="2">
    <location>
        <begin position="65"/>
        <end position="86"/>
    </location>
</feature>
<dbReference type="GO" id="GO:0051087">
    <property type="term" value="F:protein-folding chaperone binding"/>
    <property type="evidence" value="ECO:0007669"/>
    <property type="project" value="TreeGrafter"/>
</dbReference>
<dbReference type="InterPro" id="IPR009423">
    <property type="entry name" value="NDUC2"/>
</dbReference>
<dbReference type="SUPFAM" id="SSF49493">
    <property type="entry name" value="HSP40/DnaJ peptide-binding domain"/>
    <property type="match status" value="1"/>
</dbReference>
<dbReference type="InterPro" id="IPR051339">
    <property type="entry name" value="DnaJ_subfamily_B"/>
</dbReference>
<dbReference type="GO" id="GO:0006457">
    <property type="term" value="P:protein folding"/>
    <property type="evidence" value="ECO:0007669"/>
    <property type="project" value="InterPro"/>
</dbReference>
<dbReference type="EMBL" id="VUJU01000345">
    <property type="protein sequence ID" value="KAF0771057.1"/>
    <property type="molecule type" value="Genomic_DNA"/>
</dbReference>
<evidence type="ECO:0000256" key="2">
    <source>
        <dbReference type="SAM" id="Phobius"/>
    </source>
</evidence>
<dbReference type="OrthoDB" id="550424at2759"/>
<dbReference type="PANTHER" id="PTHR24078">
    <property type="entry name" value="DNAJ HOMOLOG SUBFAMILY C MEMBER"/>
    <property type="match status" value="1"/>
</dbReference>
<accession>A0A6G0ZJ79</accession>
<comment type="caution">
    <text evidence="4">The sequence shown here is derived from an EMBL/GenBank/DDBJ whole genome shotgun (WGS) entry which is preliminary data.</text>
</comment>
<evidence type="ECO:0000313" key="4">
    <source>
        <dbReference type="EMBL" id="KAF0771057.1"/>
    </source>
</evidence>
<dbReference type="SUPFAM" id="SSF46565">
    <property type="entry name" value="Chaperone J-domain"/>
    <property type="match status" value="1"/>
</dbReference>
<dbReference type="Pfam" id="PF06374">
    <property type="entry name" value="NDUF_C2"/>
    <property type="match status" value="1"/>
</dbReference>
<dbReference type="InterPro" id="IPR002939">
    <property type="entry name" value="DnaJ_C"/>
</dbReference>
<dbReference type="InterPro" id="IPR008971">
    <property type="entry name" value="HSP40/DnaJ_pept-bd"/>
</dbReference>
<sequence length="402" mass="46287">MVMKPIVDYEVAASVDPTPINLLTPGPDFSKYHTTWLEDKWFPFMGFVLGAGSVWYTHTINRRPFYAGLHLKLGAGIIGATALYYYKQYRTSYLADKDAMYRHYIQLHPEDFQAPGLTQESWFGKLVKSQVENCCLVMLCEAYEVLSDPFRRAIYNEYGEEGIKKGVKTNDLYIGPWTYHRNVISTYSEYCALNNPITNLFMKSNGMVVMDLKKNKGRPDTVKLRLPLTLNEIFNGTMKLVKLKKKSNLICDSMENEKQVLKIKIPRGFPTGGTLKSEILKPNIGHDIKTVYIFTTEDLPHKIFKRDNMDLIVVQKVLLKQVLLGIKIVINTLDHKVLRINITEVITHDYVKIIHNEGMPDMNFPSKRGDIIIRFDIIYPLHMSISDENFCGLFEDEKNIPK</sequence>
<name>A0A6G0ZJ79_APHCR</name>
<keyword evidence="2" id="KW-0472">Membrane</keyword>
<dbReference type="PROSITE" id="PS50076">
    <property type="entry name" value="DNAJ_2"/>
    <property type="match status" value="1"/>
</dbReference>
<dbReference type="CDD" id="cd10747">
    <property type="entry name" value="DnaJ_C"/>
    <property type="match status" value="1"/>
</dbReference>
<dbReference type="Gene3D" id="2.60.260.20">
    <property type="entry name" value="Urease metallochaperone UreE, N-terminal domain"/>
    <property type="match status" value="2"/>
</dbReference>
<organism evidence="4 5">
    <name type="scientific">Aphis craccivora</name>
    <name type="common">Cowpea aphid</name>
    <dbReference type="NCBI Taxonomy" id="307492"/>
    <lineage>
        <taxon>Eukaryota</taxon>
        <taxon>Metazoa</taxon>
        <taxon>Ecdysozoa</taxon>
        <taxon>Arthropoda</taxon>
        <taxon>Hexapoda</taxon>
        <taxon>Insecta</taxon>
        <taxon>Pterygota</taxon>
        <taxon>Neoptera</taxon>
        <taxon>Paraneoptera</taxon>
        <taxon>Hemiptera</taxon>
        <taxon>Sternorrhyncha</taxon>
        <taxon>Aphidomorpha</taxon>
        <taxon>Aphidoidea</taxon>
        <taxon>Aphididae</taxon>
        <taxon>Aphidini</taxon>
        <taxon>Aphis</taxon>
        <taxon>Aphis</taxon>
    </lineage>
</organism>
<feature type="domain" description="J" evidence="3">
    <location>
        <begin position="64"/>
        <end position="159"/>
    </location>
</feature>
<reference evidence="4 5" key="1">
    <citation type="submission" date="2019-08" db="EMBL/GenBank/DDBJ databases">
        <title>Whole genome of Aphis craccivora.</title>
        <authorList>
            <person name="Voronova N.V."/>
            <person name="Shulinski R.S."/>
            <person name="Bandarenka Y.V."/>
            <person name="Zhorov D.G."/>
            <person name="Warner D."/>
        </authorList>
    </citation>
    <scope>NUCLEOTIDE SEQUENCE [LARGE SCALE GENOMIC DNA]</scope>
    <source>
        <strain evidence="4">180601</strain>
        <tissue evidence="4">Whole Body</tissue>
    </source>
</reference>
<evidence type="ECO:0000259" key="3">
    <source>
        <dbReference type="PROSITE" id="PS50076"/>
    </source>
</evidence>
<dbReference type="PANTHER" id="PTHR24078:SF519">
    <property type="entry name" value="DNAJ HOMOLOG SUBFAMILY B MEMBER 13"/>
    <property type="match status" value="1"/>
</dbReference>
<keyword evidence="5" id="KW-1185">Reference proteome</keyword>
<gene>
    <name evidence="4" type="ORF">FWK35_00003443</name>
</gene>
<dbReference type="Proteomes" id="UP000478052">
    <property type="component" value="Unassembled WGS sequence"/>
</dbReference>
<dbReference type="Pfam" id="PF01556">
    <property type="entry name" value="DnaJ_C"/>
    <property type="match status" value="1"/>
</dbReference>
<feature type="transmembrane region" description="Helical" evidence="2">
    <location>
        <begin position="41"/>
        <end position="58"/>
    </location>
</feature>
<evidence type="ECO:0000313" key="5">
    <source>
        <dbReference type="Proteomes" id="UP000478052"/>
    </source>
</evidence>
<dbReference type="GO" id="GO:0005743">
    <property type="term" value="C:mitochondrial inner membrane"/>
    <property type="evidence" value="ECO:0007669"/>
    <property type="project" value="InterPro"/>
</dbReference>